<dbReference type="Proteomes" id="UP000494165">
    <property type="component" value="Unassembled WGS sequence"/>
</dbReference>
<dbReference type="OrthoDB" id="6622484at2759"/>
<sequence>MLKYVVLVSFLVAVATSQDSGSHEKTGNSDDSSVNPLRKERMGNKWPLPNLNFMDKAGELIDQKIQRMRDALKNQPDACNPLFLLKAKECANVPVVFSPRQFGQCLQDSAKGSQPAQDENNGSNGMNAQDSGKEPGKIMFELPLAALMRSGMCGDPQCAAECVMKSSNYIDAEGNINQAALTQSYVGNATESWKTIAADAVNECYKNAEQTPAKYAPNTVPNSNCSDKPLRFMSCVQRYLILNAPANDEVKSSTSPETCKYRSTQLQKCDPNYITQIGKGGCPQLKNLQSKVARARNSFRKGFGESMKNFFNSRMNKKKSEPAPAVNA</sequence>
<organism evidence="7 8">
    <name type="scientific">Cloeon dipterum</name>
    <dbReference type="NCBI Taxonomy" id="197152"/>
    <lineage>
        <taxon>Eukaryota</taxon>
        <taxon>Metazoa</taxon>
        <taxon>Ecdysozoa</taxon>
        <taxon>Arthropoda</taxon>
        <taxon>Hexapoda</taxon>
        <taxon>Insecta</taxon>
        <taxon>Pterygota</taxon>
        <taxon>Palaeoptera</taxon>
        <taxon>Ephemeroptera</taxon>
        <taxon>Pisciforma</taxon>
        <taxon>Baetidae</taxon>
        <taxon>Cloeon</taxon>
    </lineage>
</organism>
<dbReference type="Gene3D" id="1.10.238.270">
    <property type="match status" value="1"/>
</dbReference>
<evidence type="ECO:0000256" key="3">
    <source>
        <dbReference type="ARBA" id="ARBA00022525"/>
    </source>
</evidence>
<comment type="subcellular location">
    <subcellularLocation>
        <location evidence="1">Secreted</location>
    </subcellularLocation>
</comment>
<evidence type="ECO:0000256" key="1">
    <source>
        <dbReference type="ARBA" id="ARBA00004613"/>
    </source>
</evidence>
<feature type="region of interest" description="Disordered" evidence="4">
    <location>
        <begin position="19"/>
        <end position="48"/>
    </location>
</feature>
<evidence type="ECO:0000256" key="2">
    <source>
        <dbReference type="ARBA" id="ARBA00008098"/>
    </source>
</evidence>
<evidence type="ECO:0000256" key="5">
    <source>
        <dbReference type="SAM" id="SignalP"/>
    </source>
</evidence>
<feature type="region of interest" description="Disordered" evidence="4">
    <location>
        <begin position="107"/>
        <end position="134"/>
    </location>
</feature>
<protein>
    <recommendedName>
        <fullName evidence="6">OBP47-like domain-containing protein</fullName>
    </recommendedName>
</protein>
<evidence type="ECO:0000313" key="7">
    <source>
        <dbReference type="EMBL" id="CAB3375965.1"/>
    </source>
</evidence>
<evidence type="ECO:0000313" key="8">
    <source>
        <dbReference type="Proteomes" id="UP000494165"/>
    </source>
</evidence>
<proteinExistence type="inferred from homology"/>
<accession>A0A8S1D6W4</accession>
<dbReference type="InterPro" id="IPR052295">
    <property type="entry name" value="Odorant-binding_protein"/>
</dbReference>
<dbReference type="GO" id="GO:0005576">
    <property type="term" value="C:extracellular region"/>
    <property type="evidence" value="ECO:0007669"/>
    <property type="project" value="UniProtKB-SubCell"/>
</dbReference>
<gene>
    <name evidence="7" type="ORF">CLODIP_2_CD14208</name>
</gene>
<feature type="domain" description="OBP47-like" evidence="6">
    <location>
        <begin position="157"/>
        <end position="253"/>
    </location>
</feature>
<feature type="signal peptide" evidence="5">
    <location>
        <begin position="1"/>
        <end position="17"/>
    </location>
</feature>
<dbReference type="Pfam" id="PF22651">
    <property type="entry name" value="OBP47_like"/>
    <property type="match status" value="1"/>
</dbReference>
<keyword evidence="8" id="KW-1185">Reference proteome</keyword>
<comment type="caution">
    <text evidence="7">The sequence shown here is derived from an EMBL/GenBank/DDBJ whole genome shotgun (WGS) entry which is preliminary data.</text>
</comment>
<keyword evidence="5" id="KW-0732">Signal</keyword>
<name>A0A8S1D6W4_9INSE</name>
<feature type="compositionally biased region" description="Polar residues" evidence="4">
    <location>
        <begin position="107"/>
        <end position="130"/>
    </location>
</feature>
<dbReference type="PANTHER" id="PTHR21066">
    <property type="entry name" value="ODORANT-BINDING PROTEIN 59A-RELATED"/>
    <property type="match status" value="1"/>
</dbReference>
<keyword evidence="3" id="KW-0964">Secreted</keyword>
<comment type="similarity">
    <text evidence="2">Belongs to the PBP/GOBP family.</text>
</comment>
<dbReference type="GO" id="GO:0005549">
    <property type="term" value="F:odorant binding"/>
    <property type="evidence" value="ECO:0007669"/>
    <property type="project" value="InterPro"/>
</dbReference>
<dbReference type="SUPFAM" id="SSF47565">
    <property type="entry name" value="Insect pheromone/odorant-binding proteins"/>
    <property type="match status" value="1"/>
</dbReference>
<evidence type="ECO:0000256" key="4">
    <source>
        <dbReference type="SAM" id="MobiDB-lite"/>
    </source>
</evidence>
<feature type="chain" id="PRO_5035817028" description="OBP47-like domain-containing protein" evidence="5">
    <location>
        <begin position="18"/>
        <end position="328"/>
    </location>
</feature>
<dbReference type="EMBL" id="CADEPI010000122">
    <property type="protein sequence ID" value="CAB3375965.1"/>
    <property type="molecule type" value="Genomic_DNA"/>
</dbReference>
<reference evidence="7 8" key="1">
    <citation type="submission" date="2020-04" db="EMBL/GenBank/DDBJ databases">
        <authorList>
            <person name="Alioto T."/>
            <person name="Alioto T."/>
            <person name="Gomez Garrido J."/>
        </authorList>
    </citation>
    <scope>NUCLEOTIDE SEQUENCE [LARGE SCALE GENOMIC DNA]</scope>
</reference>
<dbReference type="InterPro" id="IPR054577">
    <property type="entry name" value="OBP47-like_dom"/>
</dbReference>
<dbReference type="InterPro" id="IPR036728">
    <property type="entry name" value="PBP_GOBP_sf"/>
</dbReference>
<dbReference type="AlphaFoldDB" id="A0A8S1D6W4"/>
<evidence type="ECO:0000259" key="6">
    <source>
        <dbReference type="Pfam" id="PF22651"/>
    </source>
</evidence>